<dbReference type="EMBL" id="BKCJ010285551">
    <property type="protein sequence ID" value="GEZ49281.1"/>
    <property type="molecule type" value="Genomic_DNA"/>
</dbReference>
<accession>A0A699IFI5</accession>
<reference evidence="1" key="1">
    <citation type="journal article" date="2019" name="Sci. Rep.">
        <title>Draft genome of Tanacetum cinerariifolium, the natural source of mosquito coil.</title>
        <authorList>
            <person name="Yamashiro T."/>
            <person name="Shiraishi A."/>
            <person name="Satake H."/>
            <person name="Nakayama K."/>
        </authorList>
    </citation>
    <scope>NUCLEOTIDE SEQUENCE</scope>
</reference>
<evidence type="ECO:0000313" key="1">
    <source>
        <dbReference type="EMBL" id="GEZ49281.1"/>
    </source>
</evidence>
<proteinExistence type="predicted"/>
<dbReference type="AlphaFoldDB" id="A0A699IFI5"/>
<sequence length="166" mass="19772">MGYSQDDCLCDVFYDVVCREQVIMSLTKCMALKERVSDWEWADMMALYCQNAIEEDSKFARRVGVLLKEMEVVYKERKDEKRLQRLCKLRMDADLMDYDKEKEMFVNELDMLAERHVPDKIANFIKQIQGKYIPNLMKLQILGREFELKAQEKGIFIEKLKGNLDY</sequence>
<comment type="caution">
    <text evidence="1">The sequence shown here is derived from an EMBL/GenBank/DDBJ whole genome shotgun (WGS) entry which is preliminary data.</text>
</comment>
<organism evidence="1">
    <name type="scientific">Tanacetum cinerariifolium</name>
    <name type="common">Dalmatian daisy</name>
    <name type="synonym">Chrysanthemum cinerariifolium</name>
    <dbReference type="NCBI Taxonomy" id="118510"/>
    <lineage>
        <taxon>Eukaryota</taxon>
        <taxon>Viridiplantae</taxon>
        <taxon>Streptophyta</taxon>
        <taxon>Embryophyta</taxon>
        <taxon>Tracheophyta</taxon>
        <taxon>Spermatophyta</taxon>
        <taxon>Magnoliopsida</taxon>
        <taxon>eudicotyledons</taxon>
        <taxon>Gunneridae</taxon>
        <taxon>Pentapetalae</taxon>
        <taxon>asterids</taxon>
        <taxon>campanulids</taxon>
        <taxon>Asterales</taxon>
        <taxon>Asteraceae</taxon>
        <taxon>Asteroideae</taxon>
        <taxon>Anthemideae</taxon>
        <taxon>Anthemidinae</taxon>
        <taxon>Tanacetum</taxon>
    </lineage>
</organism>
<gene>
    <name evidence="1" type="ORF">Tci_521254</name>
</gene>
<protein>
    <submittedName>
        <fullName evidence="1">Uncharacterized protein</fullName>
    </submittedName>
</protein>
<name>A0A699IFI5_TANCI</name>